<dbReference type="GO" id="GO:0015079">
    <property type="term" value="F:potassium ion transmembrane transporter activity"/>
    <property type="evidence" value="ECO:0007669"/>
    <property type="project" value="UniProtKB-UniRule"/>
</dbReference>
<feature type="transmembrane region" description="Helical" evidence="12">
    <location>
        <begin position="135"/>
        <end position="155"/>
    </location>
</feature>
<reference evidence="16 17" key="1">
    <citation type="submission" date="2016-10" db="EMBL/GenBank/DDBJ databases">
        <authorList>
            <person name="de Groot N.N."/>
        </authorList>
    </citation>
    <scope>NUCLEOTIDE SEQUENCE [LARGE SCALE GENOMIC DNA]</scope>
    <source>
        <strain evidence="16 17">CGMCC 1.9159</strain>
    </source>
</reference>
<evidence type="ECO:0000256" key="2">
    <source>
        <dbReference type="ARBA" id="ARBA00007019"/>
    </source>
</evidence>
<proteinExistence type="inferred from homology"/>
<dbReference type="AlphaFoldDB" id="A0A1G9MG30"/>
<feature type="transmembrane region" description="Helical" evidence="12">
    <location>
        <begin position="205"/>
        <end position="225"/>
    </location>
</feature>
<dbReference type="GO" id="GO:0005886">
    <property type="term" value="C:plasma membrane"/>
    <property type="evidence" value="ECO:0007669"/>
    <property type="project" value="UniProtKB-SubCell"/>
</dbReference>
<keyword evidence="9 12" id="KW-1133">Transmembrane helix</keyword>
<evidence type="ECO:0000256" key="8">
    <source>
        <dbReference type="ARBA" id="ARBA00022958"/>
    </source>
</evidence>
<evidence type="ECO:0000313" key="17">
    <source>
        <dbReference type="Proteomes" id="UP000199475"/>
    </source>
</evidence>
<dbReference type="InterPro" id="IPR053951">
    <property type="entry name" value="K_trans_N"/>
</dbReference>
<dbReference type="InterPro" id="IPR023051">
    <property type="entry name" value="Kup"/>
</dbReference>
<dbReference type="PANTHER" id="PTHR30540:SF79">
    <property type="entry name" value="LOW AFFINITY POTASSIUM TRANSPORT SYSTEM PROTEIN KUP"/>
    <property type="match status" value="1"/>
</dbReference>
<keyword evidence="8 12" id="KW-0630">Potassium</keyword>
<evidence type="ECO:0000256" key="13">
    <source>
        <dbReference type="SAM" id="MobiDB-lite"/>
    </source>
</evidence>
<comment type="catalytic activity">
    <reaction evidence="12">
        <text>K(+)(in) + H(+)(in) = K(+)(out) + H(+)(out)</text>
        <dbReference type="Rhea" id="RHEA:28490"/>
        <dbReference type="ChEBI" id="CHEBI:15378"/>
        <dbReference type="ChEBI" id="CHEBI:29103"/>
    </reaction>
</comment>
<evidence type="ECO:0000259" key="15">
    <source>
        <dbReference type="Pfam" id="PF22776"/>
    </source>
</evidence>
<protein>
    <recommendedName>
        <fullName evidence="12">Probable potassium transport system protein Kup</fullName>
    </recommendedName>
</protein>
<feature type="transmembrane region" description="Helical" evidence="12">
    <location>
        <begin position="459"/>
        <end position="478"/>
    </location>
</feature>
<keyword evidence="5 12" id="KW-0633">Potassium transport</keyword>
<accession>A0A1G9MG30</accession>
<evidence type="ECO:0000256" key="6">
    <source>
        <dbReference type="ARBA" id="ARBA00022692"/>
    </source>
</evidence>
<dbReference type="STRING" id="686624.SAMN04488242_2599"/>
<feature type="transmembrane region" description="Helical" evidence="12">
    <location>
        <begin position="281"/>
        <end position="300"/>
    </location>
</feature>
<evidence type="ECO:0000259" key="14">
    <source>
        <dbReference type="Pfam" id="PF02705"/>
    </source>
</evidence>
<dbReference type="InterPro" id="IPR003855">
    <property type="entry name" value="K+_transporter"/>
</dbReference>
<comment type="subcellular location">
    <subcellularLocation>
        <location evidence="12">Cell membrane</location>
        <topology evidence="12">Multi-pass membrane protein</topology>
    </subcellularLocation>
    <subcellularLocation>
        <location evidence="1">Membrane</location>
        <topology evidence="1">Multi-pass membrane protein</topology>
    </subcellularLocation>
</comment>
<feature type="transmembrane region" description="Helical" evidence="12">
    <location>
        <begin position="433"/>
        <end position="453"/>
    </location>
</feature>
<feature type="domain" description="K+ potassium transporter C-terminal" evidence="15">
    <location>
        <begin position="510"/>
        <end position="664"/>
    </location>
</feature>
<dbReference type="OrthoDB" id="9805577at2"/>
<feature type="transmembrane region" description="Helical" evidence="12">
    <location>
        <begin position="320"/>
        <end position="341"/>
    </location>
</feature>
<feature type="transmembrane region" description="Helical" evidence="12">
    <location>
        <begin position="83"/>
        <end position="103"/>
    </location>
</feature>
<comment type="similarity">
    <text evidence="2 12">Belongs to the HAK/KUP transporter (TC 2.A.72) family.</text>
</comment>
<feature type="transmembrane region" description="Helical" evidence="12">
    <location>
        <begin position="42"/>
        <end position="63"/>
    </location>
</feature>
<keyword evidence="10 12" id="KW-0406">Ion transport</keyword>
<evidence type="ECO:0000256" key="7">
    <source>
        <dbReference type="ARBA" id="ARBA00022847"/>
    </source>
</evidence>
<comment type="function">
    <text evidence="12">Transport of potassium into the cell. Likely operates as a K(+):H(+) symporter.</text>
</comment>
<evidence type="ECO:0000256" key="12">
    <source>
        <dbReference type="HAMAP-Rule" id="MF_01522"/>
    </source>
</evidence>
<dbReference type="PANTHER" id="PTHR30540">
    <property type="entry name" value="OSMOTIC STRESS POTASSIUM TRANSPORTER"/>
    <property type="match status" value="1"/>
</dbReference>
<dbReference type="HAMAP" id="MF_01522">
    <property type="entry name" value="Kup"/>
    <property type="match status" value="1"/>
</dbReference>
<dbReference type="InterPro" id="IPR053952">
    <property type="entry name" value="K_trans_C"/>
</dbReference>
<dbReference type="RefSeq" id="WP_093252971.1">
    <property type="nucleotide sequence ID" value="NZ_FNGP01000005.1"/>
</dbReference>
<feature type="transmembrane region" description="Helical" evidence="12">
    <location>
        <begin position="373"/>
        <end position="393"/>
    </location>
</feature>
<dbReference type="EMBL" id="FNGP01000005">
    <property type="protein sequence ID" value="SDL72951.1"/>
    <property type="molecule type" value="Genomic_DNA"/>
</dbReference>
<keyword evidence="11 12" id="KW-0472">Membrane</keyword>
<evidence type="ECO:0000256" key="5">
    <source>
        <dbReference type="ARBA" id="ARBA00022538"/>
    </source>
</evidence>
<keyword evidence="17" id="KW-1185">Reference proteome</keyword>
<feature type="domain" description="K+ potassium transporter integral membrane" evidence="14">
    <location>
        <begin position="45"/>
        <end position="499"/>
    </location>
</feature>
<dbReference type="Pfam" id="PF22776">
    <property type="entry name" value="K_trans_C"/>
    <property type="match status" value="1"/>
</dbReference>
<dbReference type="Pfam" id="PF02705">
    <property type="entry name" value="K_trans"/>
    <property type="match status" value="1"/>
</dbReference>
<evidence type="ECO:0000313" key="16">
    <source>
        <dbReference type="EMBL" id="SDL72951.1"/>
    </source>
</evidence>
<feature type="transmembrane region" description="Helical" evidence="12">
    <location>
        <begin position="245"/>
        <end position="269"/>
    </location>
</feature>
<evidence type="ECO:0000256" key="3">
    <source>
        <dbReference type="ARBA" id="ARBA00022448"/>
    </source>
</evidence>
<keyword evidence="4 12" id="KW-1003">Cell membrane</keyword>
<evidence type="ECO:0000256" key="1">
    <source>
        <dbReference type="ARBA" id="ARBA00004141"/>
    </source>
</evidence>
<dbReference type="GO" id="GO:0015293">
    <property type="term" value="F:symporter activity"/>
    <property type="evidence" value="ECO:0007669"/>
    <property type="project" value="UniProtKB-UniRule"/>
</dbReference>
<evidence type="ECO:0000256" key="10">
    <source>
        <dbReference type="ARBA" id="ARBA00023065"/>
    </source>
</evidence>
<evidence type="ECO:0000256" key="11">
    <source>
        <dbReference type="ARBA" id="ARBA00023136"/>
    </source>
</evidence>
<organism evidence="16 17">
    <name type="scientific">Tessaracoccus oleiagri</name>
    <dbReference type="NCBI Taxonomy" id="686624"/>
    <lineage>
        <taxon>Bacteria</taxon>
        <taxon>Bacillati</taxon>
        <taxon>Actinomycetota</taxon>
        <taxon>Actinomycetes</taxon>
        <taxon>Propionibacteriales</taxon>
        <taxon>Propionibacteriaceae</taxon>
        <taxon>Tessaracoccus</taxon>
    </lineage>
</organism>
<name>A0A1G9MG30_9ACTN</name>
<dbReference type="Proteomes" id="UP000199475">
    <property type="component" value="Unassembled WGS sequence"/>
</dbReference>
<feature type="transmembrane region" description="Helical" evidence="12">
    <location>
        <begin position="175"/>
        <end position="193"/>
    </location>
</feature>
<evidence type="ECO:0000256" key="4">
    <source>
        <dbReference type="ARBA" id="ARBA00022475"/>
    </source>
</evidence>
<keyword evidence="3 12" id="KW-0813">Transport</keyword>
<gene>
    <name evidence="12" type="primary">kup</name>
    <name evidence="16" type="ORF">SAMN04488242_2599</name>
</gene>
<keyword evidence="7 12" id="KW-0769">Symport</keyword>
<keyword evidence="6 12" id="KW-0812">Transmembrane</keyword>
<sequence>MASRRDPAATAAGPEFPITPAQADALTPPTASERLARNPKALAALALAALGVVFGDIGTSPLYALQTVFSAEHNAVEPSREDVFGVVSMVFWAVTIVVSYGYAALIMRADNDGEGGILSLVALLRRHLGRRPQTVAGALILGVVGAGLFYGDSLITPAISVMSAIEGLSVVDERFHSIVLPLSLVILAGLFSVQRFGSGHVGRFFGPIMAIWFVTLAALGIPHVLRNPEILWAVSPHHALVFGFSHPGIAFIAAGAVVLTVTGVEAMYADMGHFGPRAIRLAWFLLVFPALMVNYMGQGAEILRNPATAANPFFLMAPEWARIPLVVLATMATIIASQAVISGAFSVSRQAVRAGLLPRLNVQHTSKEEGGQIYIGSINWILFVGIATLILVFRSAEALASAYGLAVTGTLLIEMGVFLVLARLVWGVAVWKIAAAVVLVLGVEAVFFAANMAKLLHGGWLPLAVAGAVVTVMLTWRSGSRIVEERRREAEGSLSEFIEEMRRRALPRVPGLAVFPHSNKETIPLALRQNVEFNRVLHDRIAIVTIVNENVPHIRHVDRAVVDDLGYLDDGIIHISYHVGFNDSQHVPRALDWARDKSQEVIDLEESDAHYFISTLRLTKRDEPTMPRWQRAVFLWLARNSADRTTVFHLPRERSVVIGGRVEI</sequence>
<evidence type="ECO:0000256" key="9">
    <source>
        <dbReference type="ARBA" id="ARBA00022989"/>
    </source>
</evidence>
<feature type="region of interest" description="Disordered" evidence="13">
    <location>
        <begin position="1"/>
        <end position="24"/>
    </location>
</feature>
<feature type="transmembrane region" description="Helical" evidence="12">
    <location>
        <begin position="399"/>
        <end position="421"/>
    </location>
</feature>